<dbReference type="Pfam" id="PF13181">
    <property type="entry name" value="TPR_8"/>
    <property type="match status" value="1"/>
</dbReference>
<dbReference type="SUPFAM" id="SSF48452">
    <property type="entry name" value="TPR-like"/>
    <property type="match status" value="1"/>
</dbReference>
<dbReference type="InterPro" id="IPR051012">
    <property type="entry name" value="CellSynth/LPSAsmb/PSIAsmb"/>
</dbReference>
<dbReference type="InterPro" id="IPR019734">
    <property type="entry name" value="TPR_rpt"/>
</dbReference>
<dbReference type="PANTHER" id="PTHR45586:SF1">
    <property type="entry name" value="LIPOPOLYSACCHARIDE ASSEMBLY PROTEIN B"/>
    <property type="match status" value="1"/>
</dbReference>
<keyword evidence="6" id="KW-1185">Reference proteome</keyword>
<reference evidence="5 6" key="2">
    <citation type="journal article" date="2022" name="Mar. Drugs">
        <title>Bioassay-Guided Fractionation Leads to the Detection of Cholic Acid Generated by the Rare Thalassomonas sp.</title>
        <authorList>
            <person name="Pheiffer F."/>
            <person name="Schneider Y.K."/>
            <person name="Hansen E.H."/>
            <person name="Andersen J.H."/>
            <person name="Isaksson J."/>
            <person name="Busche T."/>
            <person name="R C."/>
            <person name="Kalinowski J."/>
            <person name="Zyl L.V."/>
            <person name="Trindade M."/>
        </authorList>
    </citation>
    <scope>NUCLEOTIDE SEQUENCE [LARGE SCALE GENOMIC DNA]</scope>
    <source>
        <strain evidence="5 6">A5K-106</strain>
    </source>
</reference>
<dbReference type="SMART" id="SM00028">
    <property type="entry name" value="TPR"/>
    <property type="match status" value="5"/>
</dbReference>
<keyword evidence="2 3" id="KW-0802">TPR repeat</keyword>
<feature type="signal peptide" evidence="4">
    <location>
        <begin position="1"/>
        <end position="18"/>
    </location>
</feature>
<dbReference type="PANTHER" id="PTHR45586">
    <property type="entry name" value="TPR REPEAT-CONTAINING PROTEIN PA4667"/>
    <property type="match status" value="1"/>
</dbReference>
<dbReference type="Pfam" id="PF14559">
    <property type="entry name" value="TPR_19"/>
    <property type="match status" value="1"/>
</dbReference>
<dbReference type="Proteomes" id="UP000032568">
    <property type="component" value="Chromosome"/>
</dbReference>
<evidence type="ECO:0000256" key="3">
    <source>
        <dbReference type="PROSITE-ProRule" id="PRU00339"/>
    </source>
</evidence>
<feature type="repeat" description="TPR" evidence="3">
    <location>
        <begin position="239"/>
        <end position="272"/>
    </location>
</feature>
<gene>
    <name evidence="5" type="ORF">SG35_015000</name>
</gene>
<reference evidence="5 6" key="1">
    <citation type="journal article" date="2015" name="Genome Announc.">
        <title>Draft Genome Sequences of Marine Isolates of Thalassomonas viridans and Thalassomonas actiniarum.</title>
        <authorList>
            <person name="Olonade I."/>
            <person name="van Zyl L.J."/>
            <person name="Trindade M."/>
        </authorList>
    </citation>
    <scope>NUCLEOTIDE SEQUENCE [LARGE SCALE GENOMIC DNA]</scope>
    <source>
        <strain evidence="5 6">A5K-106</strain>
    </source>
</reference>
<evidence type="ECO:0000256" key="1">
    <source>
        <dbReference type="ARBA" id="ARBA00022737"/>
    </source>
</evidence>
<keyword evidence="4" id="KW-0732">Signal</keyword>
<dbReference type="EMBL" id="CP059735">
    <property type="protein sequence ID" value="WDD96687.1"/>
    <property type="molecule type" value="Genomic_DNA"/>
</dbReference>
<accession>A0AAE9YIX6</accession>
<dbReference type="KEGG" id="tact:SG35_015000"/>
<evidence type="ECO:0000256" key="2">
    <source>
        <dbReference type="ARBA" id="ARBA00022803"/>
    </source>
</evidence>
<proteinExistence type="predicted"/>
<organism evidence="5 6">
    <name type="scientific">Thalassomonas actiniarum</name>
    <dbReference type="NCBI Taxonomy" id="485447"/>
    <lineage>
        <taxon>Bacteria</taxon>
        <taxon>Pseudomonadati</taxon>
        <taxon>Pseudomonadota</taxon>
        <taxon>Gammaproteobacteria</taxon>
        <taxon>Alteromonadales</taxon>
        <taxon>Colwelliaceae</taxon>
        <taxon>Thalassomonas</taxon>
    </lineage>
</organism>
<evidence type="ECO:0000313" key="6">
    <source>
        <dbReference type="Proteomes" id="UP000032568"/>
    </source>
</evidence>
<name>A0AAE9YIX6_9GAMM</name>
<dbReference type="RefSeq" id="WP_044834624.1">
    <property type="nucleotide sequence ID" value="NZ_CP059735.1"/>
</dbReference>
<dbReference type="InterPro" id="IPR011990">
    <property type="entry name" value="TPR-like_helical_dom_sf"/>
</dbReference>
<sequence>MRKTAQLCILLCSLTLTACQSTKFESPPATQVDTSFYLDEKFPDYNLVDVESTEEIFAIDDEMRLMVAEQVAPEHNFKKRAIKLLRQIFKKDNLGLAYQSGANVIATDAYHKNIANCLSLTIMSYALAREAELNVSFQEVLIPEYWVRHGEHNMLTGHVNLRLTADKRPSETIIFGGNDIEVDFDPFVMKKSFPKRAITRNTVLAMFYNNKGAQAMVNSDYNGAYAYLKAATLSDPGFSTAWGNLGLLYRYNEQRELAKRTYRHAISLSKRNFTAMSNLALLLKGEGKIEEAEKIKQGIVRKREKNPYYHALLADEAFHNGDADLAVRLYKKAIRLDNKAHEFYFGLAKAYYQQDKLDSAKRAMKKAIALNRVPKTEHEYLSKLDFLKSAGKEHR</sequence>
<dbReference type="PROSITE" id="PS50005">
    <property type="entry name" value="TPR"/>
    <property type="match status" value="1"/>
</dbReference>
<dbReference type="AlphaFoldDB" id="A0AAE9YIX6"/>
<evidence type="ECO:0000256" key="4">
    <source>
        <dbReference type="SAM" id="SignalP"/>
    </source>
</evidence>
<keyword evidence="1" id="KW-0677">Repeat</keyword>
<evidence type="ECO:0000313" key="5">
    <source>
        <dbReference type="EMBL" id="WDD96687.1"/>
    </source>
</evidence>
<protein>
    <submittedName>
        <fullName evidence="5">Tetratricopeptide repeat protein</fullName>
    </submittedName>
</protein>
<feature type="chain" id="PRO_5041933432" evidence="4">
    <location>
        <begin position="19"/>
        <end position="395"/>
    </location>
</feature>
<dbReference type="PROSITE" id="PS51257">
    <property type="entry name" value="PROKAR_LIPOPROTEIN"/>
    <property type="match status" value="1"/>
</dbReference>
<dbReference type="Gene3D" id="1.25.40.10">
    <property type="entry name" value="Tetratricopeptide repeat domain"/>
    <property type="match status" value="1"/>
</dbReference>